<dbReference type="Pfam" id="PF07291">
    <property type="entry name" value="MauE"/>
    <property type="match status" value="1"/>
</dbReference>
<name>A0A934Q847_9MICO</name>
<organism evidence="7 8">
    <name type="scientific">Leucobacter chromiisoli</name>
    <dbReference type="NCBI Taxonomy" id="2796471"/>
    <lineage>
        <taxon>Bacteria</taxon>
        <taxon>Bacillati</taxon>
        <taxon>Actinomycetota</taxon>
        <taxon>Actinomycetes</taxon>
        <taxon>Micrococcales</taxon>
        <taxon>Microbacteriaceae</taxon>
        <taxon>Leucobacter</taxon>
    </lineage>
</organism>
<evidence type="ECO:0000313" key="7">
    <source>
        <dbReference type="EMBL" id="MBK0419468.1"/>
    </source>
</evidence>
<dbReference type="InterPro" id="IPR036249">
    <property type="entry name" value="Thioredoxin-like_sf"/>
</dbReference>
<keyword evidence="4 5" id="KW-0472">Membrane</keyword>
<dbReference type="InterPro" id="IPR013766">
    <property type="entry name" value="Thioredoxin_domain"/>
</dbReference>
<evidence type="ECO:0000256" key="1">
    <source>
        <dbReference type="ARBA" id="ARBA00004141"/>
    </source>
</evidence>
<evidence type="ECO:0000256" key="4">
    <source>
        <dbReference type="ARBA" id="ARBA00023136"/>
    </source>
</evidence>
<feature type="transmembrane region" description="Helical" evidence="5">
    <location>
        <begin position="6"/>
        <end position="26"/>
    </location>
</feature>
<feature type="transmembrane region" description="Helical" evidence="5">
    <location>
        <begin position="53"/>
        <end position="72"/>
    </location>
</feature>
<protein>
    <submittedName>
        <fullName evidence="7">DoxX family protein</fullName>
    </submittedName>
</protein>
<feature type="transmembrane region" description="Helical" evidence="5">
    <location>
        <begin position="123"/>
        <end position="143"/>
    </location>
</feature>
<dbReference type="Gene3D" id="3.40.30.10">
    <property type="entry name" value="Glutaredoxin"/>
    <property type="match status" value="1"/>
</dbReference>
<dbReference type="InterPro" id="IPR009908">
    <property type="entry name" value="Methylamine_util_MauE"/>
</dbReference>
<feature type="domain" description="Thioredoxin" evidence="6">
    <location>
        <begin position="212"/>
        <end position="345"/>
    </location>
</feature>
<reference evidence="7" key="1">
    <citation type="submission" date="2020-12" db="EMBL/GenBank/DDBJ databases">
        <title>Leucobacter sp. CAS1, isolated from Chromium sludge.</title>
        <authorList>
            <person name="Xu Z."/>
        </authorList>
    </citation>
    <scope>NUCLEOTIDE SEQUENCE</scope>
    <source>
        <strain evidence="7">CSA1</strain>
    </source>
</reference>
<dbReference type="Proteomes" id="UP000608530">
    <property type="component" value="Unassembled WGS sequence"/>
</dbReference>
<dbReference type="GO" id="GO:0016020">
    <property type="term" value="C:membrane"/>
    <property type="evidence" value="ECO:0007669"/>
    <property type="project" value="UniProtKB-SubCell"/>
</dbReference>
<keyword evidence="8" id="KW-1185">Reference proteome</keyword>
<dbReference type="GO" id="GO:0030416">
    <property type="term" value="P:methylamine metabolic process"/>
    <property type="evidence" value="ECO:0007669"/>
    <property type="project" value="InterPro"/>
</dbReference>
<feature type="transmembrane region" description="Helical" evidence="5">
    <location>
        <begin position="78"/>
        <end position="98"/>
    </location>
</feature>
<dbReference type="AlphaFoldDB" id="A0A934Q847"/>
<accession>A0A934Q847</accession>
<feature type="transmembrane region" description="Helical" evidence="5">
    <location>
        <begin position="155"/>
        <end position="178"/>
    </location>
</feature>
<dbReference type="SUPFAM" id="SSF52833">
    <property type="entry name" value="Thioredoxin-like"/>
    <property type="match status" value="1"/>
</dbReference>
<sequence>MSTSPVDFAIASSTGLVAFALVLSGAMKLGRSASTLAAMAALRVPAVLRRRPLAAALPVWELLLAAGFLFASGVVRAVTAWLAVGTLFVFTLFLAGVLSRHEEVDCGCFGPLSASDRVTGWSILRNSILTALALTVAVGAAGHGSLFSTLAVADLAFVLGVALSWAAVAILLLLLALWKARGGQRSRHQKPGIGGSENEVVPGSIDMMTGGASIGDPIPDVEVVSDTGIPVGLRRLGRGAPVLLLFLSAECSSCVKTAARVPQWQEQLAPARIRVLTSSRPDVVRHRFPDAAPYARYASKAAMRALGVQGGPAAVVLGGLQQPVVASPVAYGLEEIEALVRGVLEAGK</sequence>
<dbReference type="RefSeq" id="WP_200115606.1">
    <property type="nucleotide sequence ID" value="NZ_JAEHOH010000013.1"/>
</dbReference>
<proteinExistence type="predicted"/>
<dbReference type="PROSITE" id="PS51352">
    <property type="entry name" value="THIOREDOXIN_2"/>
    <property type="match status" value="1"/>
</dbReference>
<evidence type="ECO:0000259" key="6">
    <source>
        <dbReference type="PROSITE" id="PS51352"/>
    </source>
</evidence>
<comment type="subcellular location">
    <subcellularLocation>
        <location evidence="1">Membrane</location>
        <topology evidence="1">Multi-pass membrane protein</topology>
    </subcellularLocation>
</comment>
<keyword evidence="3 5" id="KW-1133">Transmembrane helix</keyword>
<dbReference type="EMBL" id="JAEHOH010000013">
    <property type="protein sequence ID" value="MBK0419468.1"/>
    <property type="molecule type" value="Genomic_DNA"/>
</dbReference>
<evidence type="ECO:0000256" key="2">
    <source>
        <dbReference type="ARBA" id="ARBA00022692"/>
    </source>
</evidence>
<gene>
    <name evidence="7" type="ORF">JD276_10525</name>
</gene>
<evidence type="ECO:0000313" key="8">
    <source>
        <dbReference type="Proteomes" id="UP000608530"/>
    </source>
</evidence>
<evidence type="ECO:0000256" key="5">
    <source>
        <dbReference type="SAM" id="Phobius"/>
    </source>
</evidence>
<comment type="caution">
    <text evidence="7">The sequence shown here is derived from an EMBL/GenBank/DDBJ whole genome shotgun (WGS) entry which is preliminary data.</text>
</comment>
<keyword evidence="2 5" id="KW-0812">Transmembrane</keyword>
<evidence type="ECO:0000256" key="3">
    <source>
        <dbReference type="ARBA" id="ARBA00022989"/>
    </source>
</evidence>